<evidence type="ECO:0000313" key="14">
    <source>
        <dbReference type="EMBL" id="MBW8636452.1"/>
    </source>
</evidence>
<dbReference type="GO" id="GO:0016301">
    <property type="term" value="F:kinase activity"/>
    <property type="evidence" value="ECO:0007669"/>
    <property type="project" value="UniProtKB-KW"/>
</dbReference>
<evidence type="ECO:0000256" key="9">
    <source>
        <dbReference type="ARBA" id="ARBA00022909"/>
    </source>
</evidence>
<comment type="caution">
    <text evidence="14">The sequence shown here is derived from an EMBL/GenBank/DDBJ whole genome shotgun (WGS) entry which is preliminary data.</text>
</comment>
<evidence type="ECO:0000313" key="15">
    <source>
        <dbReference type="Proteomes" id="UP001196509"/>
    </source>
</evidence>
<dbReference type="Pfam" id="PF01288">
    <property type="entry name" value="HPPK"/>
    <property type="match status" value="1"/>
</dbReference>
<dbReference type="Gene3D" id="3.30.70.560">
    <property type="entry name" value="7,8-Dihydro-6-hydroxymethylpterin-pyrophosphokinase HPPK"/>
    <property type="match status" value="1"/>
</dbReference>
<protein>
    <recommendedName>
        <fullName evidence="4">2-amino-4-hydroxy-6-hydroxymethyldihydropteridine pyrophosphokinase</fullName>
        <ecNumber evidence="3">2.7.6.3</ecNumber>
    </recommendedName>
    <alternativeName>
        <fullName evidence="11">6-hydroxymethyl-7,8-dihydropterin pyrophosphokinase</fullName>
    </alternativeName>
    <alternativeName>
        <fullName evidence="12">7,8-dihydro-6-hydroxymethylpterin-pyrophosphokinase</fullName>
    </alternativeName>
</protein>
<evidence type="ECO:0000259" key="13">
    <source>
        <dbReference type="PROSITE" id="PS00794"/>
    </source>
</evidence>
<evidence type="ECO:0000256" key="8">
    <source>
        <dbReference type="ARBA" id="ARBA00022840"/>
    </source>
</evidence>
<keyword evidence="7" id="KW-0418">Kinase</keyword>
<keyword evidence="8" id="KW-0067">ATP-binding</keyword>
<dbReference type="GO" id="GO:0003848">
    <property type="term" value="F:2-amino-4-hydroxy-6-hydroxymethyldihydropteridine diphosphokinase activity"/>
    <property type="evidence" value="ECO:0007669"/>
    <property type="project" value="UniProtKB-EC"/>
</dbReference>
<evidence type="ECO:0000256" key="10">
    <source>
        <dbReference type="ARBA" id="ARBA00029409"/>
    </source>
</evidence>
<name>A0AAE2ZN80_9HYPH</name>
<comment type="function">
    <text evidence="10">Catalyzes the transfer of pyrophosphate from adenosine triphosphate (ATP) to 6-hydroxymethyl-7,8-dihydropterin, an enzymatic step in folate biosynthesis pathway.</text>
</comment>
<evidence type="ECO:0000256" key="6">
    <source>
        <dbReference type="ARBA" id="ARBA00022741"/>
    </source>
</evidence>
<comment type="pathway">
    <text evidence="1">Cofactor biosynthesis; tetrahydrofolate biosynthesis; 2-amino-4-hydroxy-6-hydroxymethyl-7,8-dihydropteridine diphosphate from 7,8-dihydroneopterin triphosphate: step 4/4.</text>
</comment>
<dbReference type="GO" id="GO:0046656">
    <property type="term" value="P:folic acid biosynthetic process"/>
    <property type="evidence" value="ECO:0007669"/>
    <property type="project" value="UniProtKB-KW"/>
</dbReference>
<evidence type="ECO:0000256" key="3">
    <source>
        <dbReference type="ARBA" id="ARBA00013253"/>
    </source>
</evidence>
<dbReference type="EMBL" id="JAICBX010000001">
    <property type="protein sequence ID" value="MBW8636452.1"/>
    <property type="molecule type" value="Genomic_DNA"/>
</dbReference>
<sequence>MTPSDGDRSGSRAALGLGGNVGDPLRAMAEALKTLDADPSIEIEAVSRLYRTPPWGPVAQDWFLNCCAVVRTTMEPLQLLEKCKDIEQALKRQRTIRWGPRTIDIDILTFDDLSLENERLTIPHPRMHDRGFVLLPLAEIAGDIQVRGRTVSGWSQECDKEGIDVASENGDWWRSS</sequence>
<dbReference type="PROSITE" id="PS00794">
    <property type="entry name" value="HPPK"/>
    <property type="match status" value="1"/>
</dbReference>
<dbReference type="CDD" id="cd00483">
    <property type="entry name" value="HPPK"/>
    <property type="match status" value="1"/>
</dbReference>
<evidence type="ECO:0000256" key="1">
    <source>
        <dbReference type="ARBA" id="ARBA00005051"/>
    </source>
</evidence>
<dbReference type="EC" id="2.7.6.3" evidence="3"/>
<keyword evidence="15" id="KW-1185">Reference proteome</keyword>
<gene>
    <name evidence="14" type="primary">folK</name>
    <name evidence="14" type="ORF">K1W69_04555</name>
</gene>
<evidence type="ECO:0000256" key="4">
    <source>
        <dbReference type="ARBA" id="ARBA00016218"/>
    </source>
</evidence>
<accession>A0AAE2ZN80</accession>
<dbReference type="InterPro" id="IPR000550">
    <property type="entry name" value="Hppk"/>
</dbReference>
<organism evidence="14 15">
    <name type="scientific">Flavimaribacter sediminis</name>
    <dbReference type="NCBI Taxonomy" id="2865987"/>
    <lineage>
        <taxon>Bacteria</taxon>
        <taxon>Pseudomonadati</taxon>
        <taxon>Pseudomonadota</taxon>
        <taxon>Alphaproteobacteria</taxon>
        <taxon>Hyphomicrobiales</taxon>
        <taxon>Rhizobiaceae</taxon>
        <taxon>Flavimaribacter</taxon>
    </lineage>
</organism>
<dbReference type="GO" id="GO:0005524">
    <property type="term" value="F:ATP binding"/>
    <property type="evidence" value="ECO:0007669"/>
    <property type="project" value="UniProtKB-KW"/>
</dbReference>
<evidence type="ECO:0000256" key="12">
    <source>
        <dbReference type="ARBA" id="ARBA00033413"/>
    </source>
</evidence>
<evidence type="ECO:0000256" key="2">
    <source>
        <dbReference type="ARBA" id="ARBA00005810"/>
    </source>
</evidence>
<feature type="domain" description="7,8-dihydro-6-hydroxymethylpterin-pyrophosphokinase" evidence="13">
    <location>
        <begin position="97"/>
        <end position="108"/>
    </location>
</feature>
<dbReference type="Proteomes" id="UP001196509">
    <property type="component" value="Unassembled WGS sequence"/>
</dbReference>
<keyword evidence="5 14" id="KW-0808">Transferase</keyword>
<keyword evidence="9" id="KW-0289">Folate biosynthesis</keyword>
<evidence type="ECO:0000256" key="7">
    <source>
        <dbReference type="ARBA" id="ARBA00022777"/>
    </source>
</evidence>
<evidence type="ECO:0000256" key="11">
    <source>
        <dbReference type="ARBA" id="ARBA00029766"/>
    </source>
</evidence>
<proteinExistence type="inferred from homology"/>
<evidence type="ECO:0000256" key="5">
    <source>
        <dbReference type="ARBA" id="ARBA00022679"/>
    </source>
</evidence>
<dbReference type="RefSeq" id="WP_220227133.1">
    <property type="nucleotide sequence ID" value="NZ_JAICBX010000001.1"/>
</dbReference>
<dbReference type="InterPro" id="IPR035907">
    <property type="entry name" value="Hppk_sf"/>
</dbReference>
<comment type="similarity">
    <text evidence="2">Belongs to the HPPK family.</text>
</comment>
<dbReference type="AlphaFoldDB" id="A0AAE2ZN80"/>
<keyword evidence="6" id="KW-0547">Nucleotide-binding</keyword>
<dbReference type="PANTHER" id="PTHR43071:SF1">
    <property type="entry name" value="2-AMINO-4-HYDROXY-6-HYDROXYMETHYLDIHYDROPTERIDINE PYROPHOSPHOKINASE"/>
    <property type="match status" value="1"/>
</dbReference>
<reference evidence="14" key="1">
    <citation type="submission" date="2021-08" db="EMBL/GenBank/DDBJ databases">
        <title>Hoeflea bacterium WL0058 sp. nov., isolated from the sediment.</title>
        <authorList>
            <person name="Wang L."/>
            <person name="Zhang D."/>
        </authorList>
    </citation>
    <scope>NUCLEOTIDE SEQUENCE</scope>
    <source>
        <strain evidence="14">WL0058</strain>
    </source>
</reference>
<dbReference type="PANTHER" id="PTHR43071">
    <property type="entry name" value="2-AMINO-4-HYDROXY-6-HYDROXYMETHYLDIHYDROPTERIDINE PYROPHOSPHOKINASE"/>
    <property type="match status" value="1"/>
</dbReference>
<dbReference type="SUPFAM" id="SSF55083">
    <property type="entry name" value="6-hydroxymethyl-7,8-dihydropterin pyrophosphokinase, HPPK"/>
    <property type="match status" value="1"/>
</dbReference>
<dbReference type="NCBIfam" id="TIGR01498">
    <property type="entry name" value="folK"/>
    <property type="match status" value="1"/>
</dbReference>